<feature type="compositionally biased region" description="Low complexity" evidence="3">
    <location>
        <begin position="336"/>
        <end position="351"/>
    </location>
</feature>
<dbReference type="Proteomes" id="UP000834106">
    <property type="component" value="Chromosome 2"/>
</dbReference>
<feature type="region of interest" description="Disordered" evidence="3">
    <location>
        <begin position="379"/>
        <end position="415"/>
    </location>
</feature>
<feature type="compositionally biased region" description="Acidic residues" evidence="3">
    <location>
        <begin position="611"/>
        <end position="620"/>
    </location>
</feature>
<organism evidence="5 6">
    <name type="scientific">Fraxinus pennsylvanica</name>
    <dbReference type="NCBI Taxonomy" id="56036"/>
    <lineage>
        <taxon>Eukaryota</taxon>
        <taxon>Viridiplantae</taxon>
        <taxon>Streptophyta</taxon>
        <taxon>Embryophyta</taxon>
        <taxon>Tracheophyta</taxon>
        <taxon>Spermatophyta</taxon>
        <taxon>Magnoliopsida</taxon>
        <taxon>eudicotyledons</taxon>
        <taxon>Gunneridae</taxon>
        <taxon>Pentapetalae</taxon>
        <taxon>asterids</taxon>
        <taxon>lamiids</taxon>
        <taxon>Lamiales</taxon>
        <taxon>Oleaceae</taxon>
        <taxon>Oleeae</taxon>
        <taxon>Fraxinus</taxon>
    </lineage>
</organism>
<reference evidence="5" key="1">
    <citation type="submission" date="2023-05" db="EMBL/GenBank/DDBJ databases">
        <authorList>
            <person name="Huff M."/>
        </authorList>
    </citation>
    <scope>NUCLEOTIDE SEQUENCE</scope>
</reference>
<keyword evidence="1 2" id="KW-0694">RNA-binding</keyword>
<evidence type="ECO:0000256" key="3">
    <source>
        <dbReference type="SAM" id="MobiDB-lite"/>
    </source>
</evidence>
<feature type="domain" description="RRM" evidence="4">
    <location>
        <begin position="204"/>
        <end position="277"/>
    </location>
</feature>
<dbReference type="EMBL" id="OU503037">
    <property type="protein sequence ID" value="CAI9756336.1"/>
    <property type="molecule type" value="Genomic_DNA"/>
</dbReference>
<name>A0AAD1YU74_9LAMI</name>
<protein>
    <recommendedName>
        <fullName evidence="4">RRM domain-containing protein</fullName>
    </recommendedName>
</protein>
<dbReference type="GO" id="GO:0003723">
    <property type="term" value="F:RNA binding"/>
    <property type="evidence" value="ECO:0007669"/>
    <property type="project" value="UniProtKB-UniRule"/>
</dbReference>
<evidence type="ECO:0000313" key="6">
    <source>
        <dbReference type="Proteomes" id="UP000834106"/>
    </source>
</evidence>
<proteinExistence type="predicted"/>
<dbReference type="PROSITE" id="PS50102">
    <property type="entry name" value="RRM"/>
    <property type="match status" value="2"/>
</dbReference>
<feature type="compositionally biased region" description="Gly residues" evidence="3">
    <location>
        <begin position="386"/>
        <end position="397"/>
    </location>
</feature>
<dbReference type="Gene3D" id="3.30.70.330">
    <property type="match status" value="2"/>
</dbReference>
<dbReference type="SUPFAM" id="SSF54928">
    <property type="entry name" value="RNA-binding domain, RBD"/>
    <property type="match status" value="3"/>
</dbReference>
<dbReference type="AlphaFoldDB" id="A0AAD1YU74"/>
<evidence type="ECO:0000256" key="2">
    <source>
        <dbReference type="PROSITE-ProRule" id="PRU00176"/>
    </source>
</evidence>
<keyword evidence="6" id="KW-1185">Reference proteome</keyword>
<dbReference type="InterPro" id="IPR034458">
    <property type="entry name" value="EAR1-like_RRM3"/>
</dbReference>
<dbReference type="FunFam" id="3.30.70.330:FF:001402">
    <property type="entry name" value="Terminal EAR1-like 1"/>
    <property type="match status" value="1"/>
</dbReference>
<feature type="region of interest" description="Disordered" evidence="3">
    <location>
        <begin position="282"/>
        <end position="351"/>
    </location>
</feature>
<feature type="region of interest" description="Disordered" evidence="3">
    <location>
        <begin position="572"/>
        <end position="620"/>
    </location>
</feature>
<dbReference type="PANTHER" id="PTHR23189">
    <property type="entry name" value="RNA RECOGNITION MOTIF-CONTAINING"/>
    <property type="match status" value="1"/>
</dbReference>
<evidence type="ECO:0000313" key="5">
    <source>
        <dbReference type="EMBL" id="CAI9756336.1"/>
    </source>
</evidence>
<dbReference type="InterPro" id="IPR000504">
    <property type="entry name" value="RRM_dom"/>
</dbReference>
<evidence type="ECO:0000259" key="4">
    <source>
        <dbReference type="PROSITE" id="PS50102"/>
    </source>
</evidence>
<dbReference type="SMART" id="SM00360">
    <property type="entry name" value="RRM"/>
    <property type="match status" value="2"/>
</dbReference>
<feature type="compositionally biased region" description="Low complexity" evidence="3">
    <location>
        <begin position="600"/>
        <end position="610"/>
    </location>
</feature>
<dbReference type="Pfam" id="PF04059">
    <property type="entry name" value="RRM_2"/>
    <property type="match status" value="1"/>
</dbReference>
<gene>
    <name evidence="5" type="ORF">FPE_LOCUS3766</name>
</gene>
<dbReference type="InterPro" id="IPR007201">
    <property type="entry name" value="Mei2-like_Rrm_C"/>
</dbReference>
<dbReference type="InterPro" id="IPR012677">
    <property type="entry name" value="Nucleotide-bd_a/b_plait_sf"/>
</dbReference>
<dbReference type="CDD" id="cd12530">
    <property type="entry name" value="RRM3_EAR1_like"/>
    <property type="match status" value="1"/>
</dbReference>
<feature type="compositionally biased region" description="Polar residues" evidence="3">
    <location>
        <begin position="285"/>
        <end position="297"/>
    </location>
</feature>
<sequence>MDERGLNRFQGHLDPRAQEFFPTTTLPLLPLQIYYPYFSPPCPPHMGYADPQFANPPPPPVCNTEPLLVSLPPSSSTPTRTLILTMVPTDVSESTLRRELEVFGDVRAVQMERLREGVVTVHFYDLRDAQAALLAIQDQHMQQQCRLGRHYEALLQAQNNSIPLMSIPLPPLPPPARGLISSVVVWAQFTSPVTSALPEGTNQGTIVLFNLDPQVSPTNLREIFEVFGPVKELRETPNKKNQRFVEFYDVRDAAKAVAGMDGEEIYGKQIVIEFSQPGGRLPRPSQFNRFNSTRNSWSRIPPPSPPPRQQHRISGRVLTNVPPRSYNSRTELSRKSSFLCGGSKSSSSGSLRQSIASLYISGGGYEEFSNSCTKKLNKKNKKEVNTGGGNGGTGGGANSKTKSGRWKSGGNGSGGGAKYGRDYDTRFLINEDAIMQSNCRDSRTTIMMKNIPNKYSQKLLLNMLDNHCIHCNEQIADGDDQPLSAFDFVYLPIDFINKCNVGYGFVNMTSPEATMRLYKAFHNQSWEVFNSRKICEVTYARLQGIEALREHFKNSKFPGDAEEYMPVLFSPPRDGKRLTEPMPVVTGGRSVCSDSPPPLLLSSSSPAASSEESESSYEHN</sequence>
<dbReference type="InterPro" id="IPR035979">
    <property type="entry name" value="RBD_domain_sf"/>
</dbReference>
<accession>A0AAD1YU74</accession>
<feature type="domain" description="RRM" evidence="4">
    <location>
        <begin position="80"/>
        <end position="158"/>
    </location>
</feature>
<evidence type="ECO:0000256" key="1">
    <source>
        <dbReference type="ARBA" id="ARBA00022884"/>
    </source>
</evidence>
<dbReference type="Pfam" id="PF00076">
    <property type="entry name" value="RRM_1"/>
    <property type="match status" value="1"/>
</dbReference>